<dbReference type="NCBIfam" id="NF004824">
    <property type="entry name" value="PRK06180.1"/>
    <property type="match status" value="1"/>
</dbReference>
<organism evidence="4 5">
    <name type="scientific">Paraburkholderia bengalensis</name>
    <dbReference type="NCBI Taxonomy" id="2747562"/>
    <lineage>
        <taxon>Bacteria</taxon>
        <taxon>Pseudomonadati</taxon>
        <taxon>Pseudomonadota</taxon>
        <taxon>Betaproteobacteria</taxon>
        <taxon>Burkholderiales</taxon>
        <taxon>Burkholderiaceae</taxon>
        <taxon>Paraburkholderia</taxon>
    </lineage>
</organism>
<dbReference type="EMBL" id="JACFYJ010000091">
    <property type="protein sequence ID" value="MEI6001974.1"/>
    <property type="molecule type" value="Genomic_DNA"/>
</dbReference>
<comment type="caution">
    <text evidence="4">The sequence shown here is derived from an EMBL/GenBank/DDBJ whole genome shotgun (WGS) entry which is preliminary data.</text>
</comment>
<dbReference type="Pfam" id="PF00106">
    <property type="entry name" value="adh_short"/>
    <property type="match status" value="1"/>
</dbReference>
<evidence type="ECO:0000256" key="1">
    <source>
        <dbReference type="ARBA" id="ARBA00006484"/>
    </source>
</evidence>
<dbReference type="Gene3D" id="3.40.50.720">
    <property type="entry name" value="NAD(P)-binding Rossmann-like Domain"/>
    <property type="match status" value="1"/>
</dbReference>
<dbReference type="InterPro" id="IPR020904">
    <property type="entry name" value="Sc_DH/Rdtase_CS"/>
</dbReference>
<keyword evidence="2" id="KW-0560">Oxidoreductase</keyword>
<dbReference type="PANTHER" id="PTHR43976:SF16">
    <property type="entry name" value="SHORT-CHAIN DEHYDROGENASE_REDUCTASE FAMILY PROTEIN"/>
    <property type="match status" value="1"/>
</dbReference>
<dbReference type="RefSeq" id="WP_336601630.1">
    <property type="nucleotide sequence ID" value="NZ_JACFYJ010000091.1"/>
</dbReference>
<dbReference type="PRINTS" id="PR00081">
    <property type="entry name" value="GDHRDH"/>
</dbReference>
<dbReference type="Proteomes" id="UP001386437">
    <property type="component" value="Unassembled WGS sequence"/>
</dbReference>
<reference evidence="4 5" key="1">
    <citation type="journal article" date="2022" name="Arch. Microbiol.">
        <title>Paraburkholderia bengalensis sp. nov. isolated from roots of Oryza sativa, IR64.</title>
        <authorList>
            <person name="Nag P."/>
            <person name="Mondal N."/>
            <person name="Sarkar J."/>
            <person name="Das S."/>
        </authorList>
    </citation>
    <scope>NUCLEOTIDE SEQUENCE [LARGE SCALE GENOMIC DNA]</scope>
    <source>
        <strain evidence="4 5">IR64_4_BI</strain>
    </source>
</reference>
<gene>
    <name evidence="4" type="ORF">H3V53_34030</name>
</gene>
<sequence length="288" mass="30654">MITSEVPVWFITGCSTGFGRELAGAVLARGWRCVATARNVATLENLAAPGSDADSRLLRISLDVTNAAQIQSAVEAAHQRFGVVDVLVNNAGYGYQSSVEEGVESEIRAQFEANVFGLFAVTRAVLPGMRARRKGHVINITSVGGLMGFAGAGYYVATKHAVEGWSDSLALETEPLGIQVTCVEPGAFRTDWAGRSLRQTPVRISDYAETAGKRLQMTVGYSGQQPGDPARAAQAMIRITESGEKAPRHLVLGAFGVDAVTKRLQATLADIEKWRETSIGADFPAAAK</sequence>
<keyword evidence="5" id="KW-1185">Reference proteome</keyword>
<protein>
    <submittedName>
        <fullName evidence="4">SDR family NAD(P)-dependent oxidoreductase</fullName>
    </submittedName>
</protein>
<name>A0ABU8J204_9BURK</name>
<dbReference type="InterPro" id="IPR002347">
    <property type="entry name" value="SDR_fam"/>
</dbReference>
<dbReference type="PROSITE" id="PS00061">
    <property type="entry name" value="ADH_SHORT"/>
    <property type="match status" value="1"/>
</dbReference>
<accession>A0ABU8J204</accession>
<dbReference type="CDD" id="cd05374">
    <property type="entry name" value="17beta-HSD-like_SDR_c"/>
    <property type="match status" value="1"/>
</dbReference>
<proteinExistence type="inferred from homology"/>
<comment type="similarity">
    <text evidence="1 3">Belongs to the short-chain dehydrogenases/reductases (SDR) family.</text>
</comment>
<evidence type="ECO:0000256" key="3">
    <source>
        <dbReference type="RuleBase" id="RU000363"/>
    </source>
</evidence>
<dbReference type="PANTHER" id="PTHR43976">
    <property type="entry name" value="SHORT CHAIN DEHYDROGENASE"/>
    <property type="match status" value="1"/>
</dbReference>
<evidence type="ECO:0000256" key="2">
    <source>
        <dbReference type="ARBA" id="ARBA00023002"/>
    </source>
</evidence>
<evidence type="ECO:0000313" key="4">
    <source>
        <dbReference type="EMBL" id="MEI6001974.1"/>
    </source>
</evidence>
<dbReference type="SUPFAM" id="SSF51735">
    <property type="entry name" value="NAD(P)-binding Rossmann-fold domains"/>
    <property type="match status" value="1"/>
</dbReference>
<dbReference type="PRINTS" id="PR00080">
    <property type="entry name" value="SDRFAMILY"/>
</dbReference>
<evidence type="ECO:0000313" key="5">
    <source>
        <dbReference type="Proteomes" id="UP001386437"/>
    </source>
</evidence>
<dbReference type="InterPro" id="IPR036291">
    <property type="entry name" value="NAD(P)-bd_dom_sf"/>
</dbReference>
<dbReference type="InterPro" id="IPR051911">
    <property type="entry name" value="SDR_oxidoreductase"/>
</dbReference>